<feature type="signal peptide" evidence="7">
    <location>
        <begin position="1"/>
        <end position="20"/>
    </location>
</feature>
<dbReference type="SMART" id="SM00235">
    <property type="entry name" value="ZnMc"/>
    <property type="match status" value="1"/>
</dbReference>
<feature type="binding site" evidence="6">
    <location>
        <position position="165"/>
    </location>
    <ligand>
        <name>Zn(2+)</name>
        <dbReference type="ChEBI" id="CHEBI:29105"/>
        <note>catalytic</note>
    </ligand>
</feature>
<feature type="active site" evidence="6">
    <location>
        <position position="162"/>
    </location>
</feature>
<evidence type="ECO:0000256" key="6">
    <source>
        <dbReference type="PROSITE-ProRule" id="PRU01211"/>
    </source>
</evidence>
<keyword evidence="5 6" id="KW-0482">Metalloprotease</keyword>
<dbReference type="PROSITE" id="PS51864">
    <property type="entry name" value="ASTACIN"/>
    <property type="match status" value="1"/>
</dbReference>
<keyword evidence="7" id="KW-0732">Signal</keyword>
<feature type="binding site" evidence="6">
    <location>
        <position position="171"/>
    </location>
    <ligand>
        <name>Zn(2+)</name>
        <dbReference type="ChEBI" id="CHEBI:29105"/>
        <note>catalytic</note>
    </ligand>
</feature>
<dbReference type="SUPFAM" id="SSF55486">
    <property type="entry name" value="Metalloproteases ('zincins'), catalytic domain"/>
    <property type="match status" value="1"/>
</dbReference>
<reference evidence="10" key="1">
    <citation type="submission" date="2025-08" db="UniProtKB">
        <authorList>
            <consortium name="RefSeq"/>
        </authorList>
    </citation>
    <scope>IDENTIFICATION</scope>
    <source>
        <tissue evidence="10">Whole organism</tissue>
    </source>
</reference>
<dbReference type="AlphaFoldDB" id="A0A8B7NXI1"/>
<dbReference type="GeneID" id="108674940"/>
<gene>
    <name evidence="10" type="primary">LOC108674940</name>
</gene>
<dbReference type="OrthoDB" id="6364809at2759"/>
<accession>A0A8B7NXI1</accession>
<dbReference type="PRINTS" id="PR00480">
    <property type="entry name" value="ASTACIN"/>
</dbReference>
<evidence type="ECO:0000256" key="5">
    <source>
        <dbReference type="ARBA" id="ARBA00023049"/>
    </source>
</evidence>
<dbReference type="InterPro" id="IPR001506">
    <property type="entry name" value="Peptidase_M12A"/>
</dbReference>
<feature type="chain" id="PRO_5034750805" description="Metalloendopeptidase" evidence="7">
    <location>
        <begin position="21"/>
        <end position="263"/>
    </location>
</feature>
<dbReference type="PANTHER" id="PTHR10127">
    <property type="entry name" value="DISCOIDIN, CUB, EGF, LAMININ , AND ZINC METALLOPROTEASE DOMAIN CONTAINING"/>
    <property type="match status" value="1"/>
</dbReference>
<sequence>MTFTVELLVLITAYLTVASSAILLPIGQSTIVPKELDPETLSEHAFEGDIVLTQQQRTEAVTRKATPYSVLLWPSDPSGVISVPYTFGDSIINRTGVQKAIAHWQDKTCVTFKAADPNYTGARLIFLNSNQCASYIGRVSDHGQQIWLHPNCVSNIGSTVHEIGHALGFFHEQSRSDRDEFVEIKTENISPETISNFGKYQTKNYEVPYDYHSVMHYGSHFFSMNGKATIVAKQVLAQPLLGNRLWLSFMDIKLANKMYGCSD</sequence>
<dbReference type="Proteomes" id="UP000694843">
    <property type="component" value="Unplaced"/>
</dbReference>
<evidence type="ECO:0000256" key="3">
    <source>
        <dbReference type="ARBA" id="ARBA00022801"/>
    </source>
</evidence>
<proteinExistence type="predicted"/>
<dbReference type="InterPro" id="IPR006026">
    <property type="entry name" value="Peptidase_Metallo"/>
</dbReference>
<evidence type="ECO:0000256" key="7">
    <source>
        <dbReference type="RuleBase" id="RU361183"/>
    </source>
</evidence>
<evidence type="ECO:0000259" key="8">
    <source>
        <dbReference type="PROSITE" id="PS51864"/>
    </source>
</evidence>
<keyword evidence="3 6" id="KW-0378">Hydrolase</keyword>
<evidence type="ECO:0000256" key="4">
    <source>
        <dbReference type="ARBA" id="ARBA00022833"/>
    </source>
</evidence>
<protein>
    <recommendedName>
        <fullName evidence="7">Metalloendopeptidase</fullName>
        <ecNumber evidence="7">3.4.24.-</ecNumber>
    </recommendedName>
</protein>
<dbReference type="OMA" id="DYHANTC"/>
<dbReference type="GO" id="GO:0006508">
    <property type="term" value="P:proteolysis"/>
    <property type="evidence" value="ECO:0007669"/>
    <property type="project" value="UniProtKB-KW"/>
</dbReference>
<evidence type="ECO:0000256" key="1">
    <source>
        <dbReference type="ARBA" id="ARBA00022670"/>
    </source>
</evidence>
<dbReference type="GO" id="GO:0004222">
    <property type="term" value="F:metalloendopeptidase activity"/>
    <property type="evidence" value="ECO:0007669"/>
    <property type="project" value="UniProtKB-UniRule"/>
</dbReference>
<keyword evidence="9" id="KW-1185">Reference proteome</keyword>
<dbReference type="RefSeq" id="XP_018018420.1">
    <property type="nucleotide sequence ID" value="XM_018162931.2"/>
</dbReference>
<evidence type="ECO:0000313" key="9">
    <source>
        <dbReference type="Proteomes" id="UP000694843"/>
    </source>
</evidence>
<feature type="binding site" evidence="6">
    <location>
        <position position="161"/>
    </location>
    <ligand>
        <name>Zn(2+)</name>
        <dbReference type="ChEBI" id="CHEBI:29105"/>
        <note>catalytic</note>
    </ligand>
</feature>
<dbReference type="Gene3D" id="3.40.390.10">
    <property type="entry name" value="Collagenase (Catalytic Domain)"/>
    <property type="match status" value="1"/>
</dbReference>
<dbReference type="EC" id="3.4.24.-" evidence="7"/>
<keyword evidence="1 6" id="KW-0645">Protease</keyword>
<organism evidence="9 10">
    <name type="scientific">Hyalella azteca</name>
    <name type="common">Amphipod</name>
    <dbReference type="NCBI Taxonomy" id="294128"/>
    <lineage>
        <taxon>Eukaryota</taxon>
        <taxon>Metazoa</taxon>
        <taxon>Ecdysozoa</taxon>
        <taxon>Arthropoda</taxon>
        <taxon>Crustacea</taxon>
        <taxon>Multicrustacea</taxon>
        <taxon>Malacostraca</taxon>
        <taxon>Eumalacostraca</taxon>
        <taxon>Peracarida</taxon>
        <taxon>Amphipoda</taxon>
        <taxon>Senticaudata</taxon>
        <taxon>Talitrida</taxon>
        <taxon>Talitroidea</taxon>
        <taxon>Hyalellidae</taxon>
        <taxon>Hyalella</taxon>
    </lineage>
</organism>
<name>A0A8B7NXI1_HYAAZ</name>
<dbReference type="GO" id="GO:0008270">
    <property type="term" value="F:zinc ion binding"/>
    <property type="evidence" value="ECO:0007669"/>
    <property type="project" value="UniProtKB-UniRule"/>
</dbReference>
<dbReference type="KEGG" id="hazt:108674940"/>
<comment type="cofactor">
    <cofactor evidence="6 7">
        <name>Zn(2+)</name>
        <dbReference type="ChEBI" id="CHEBI:29105"/>
    </cofactor>
    <text evidence="6 7">Binds 1 zinc ion per subunit.</text>
</comment>
<dbReference type="Pfam" id="PF01400">
    <property type="entry name" value="Astacin"/>
    <property type="match status" value="1"/>
</dbReference>
<dbReference type="CDD" id="cd04280">
    <property type="entry name" value="ZnMc_astacin_like"/>
    <property type="match status" value="1"/>
</dbReference>
<dbReference type="PANTHER" id="PTHR10127:SF780">
    <property type="entry name" value="METALLOENDOPEPTIDASE"/>
    <property type="match status" value="1"/>
</dbReference>
<comment type="caution">
    <text evidence="6">Lacks conserved residue(s) required for the propagation of feature annotation.</text>
</comment>
<evidence type="ECO:0000256" key="2">
    <source>
        <dbReference type="ARBA" id="ARBA00022723"/>
    </source>
</evidence>
<evidence type="ECO:0000313" key="10">
    <source>
        <dbReference type="RefSeq" id="XP_018018420.1"/>
    </source>
</evidence>
<keyword evidence="4 6" id="KW-0862">Zinc</keyword>
<feature type="domain" description="Peptidase M12A" evidence="8">
    <location>
        <begin position="64"/>
        <end position="262"/>
    </location>
</feature>
<dbReference type="InterPro" id="IPR034035">
    <property type="entry name" value="Astacin-like_dom"/>
</dbReference>
<dbReference type="InterPro" id="IPR024079">
    <property type="entry name" value="MetalloPept_cat_dom_sf"/>
</dbReference>
<keyword evidence="2 6" id="KW-0479">Metal-binding</keyword>